<dbReference type="EMBL" id="JALKII010000005">
    <property type="protein sequence ID" value="MCK0537922.1"/>
    <property type="molecule type" value="Genomic_DNA"/>
</dbReference>
<gene>
    <name evidence="1" type="ORF">MU846_09380</name>
</gene>
<sequence>MLERHKLDQKLFHTINSHLDRHDLVLHEGSIVDASIIAIRGSTKNEDGKRDLETHQIKEGDE</sequence>
<proteinExistence type="predicted"/>
<dbReference type="RefSeq" id="WP_246952004.1">
    <property type="nucleotide sequence ID" value="NZ_JALKII010000005.1"/>
</dbReference>
<reference evidence="1" key="1">
    <citation type="submission" date="2022-04" db="EMBL/GenBank/DDBJ databases">
        <title>Alcanivorax sp. CY1518 draft genome sequence.</title>
        <authorList>
            <person name="Zhao G."/>
            <person name="An M."/>
        </authorList>
    </citation>
    <scope>NUCLEOTIDE SEQUENCE</scope>
    <source>
        <strain evidence="1">CY1518</strain>
    </source>
</reference>
<name>A0ABT0E7V8_9GAMM</name>
<organism evidence="1 2">
    <name type="scientific">Alcanivorax quisquiliarum</name>
    <dbReference type="NCBI Taxonomy" id="2933565"/>
    <lineage>
        <taxon>Bacteria</taxon>
        <taxon>Pseudomonadati</taxon>
        <taxon>Pseudomonadota</taxon>
        <taxon>Gammaproteobacteria</taxon>
        <taxon>Oceanospirillales</taxon>
        <taxon>Alcanivoracaceae</taxon>
        <taxon>Alcanivorax</taxon>
    </lineage>
</organism>
<protein>
    <recommendedName>
        <fullName evidence="3">Transposase, IS5 family</fullName>
    </recommendedName>
</protein>
<comment type="caution">
    <text evidence="1">The sequence shown here is derived from an EMBL/GenBank/DDBJ whole genome shotgun (WGS) entry which is preliminary data.</text>
</comment>
<evidence type="ECO:0008006" key="3">
    <source>
        <dbReference type="Google" id="ProtNLM"/>
    </source>
</evidence>
<dbReference type="Proteomes" id="UP001165524">
    <property type="component" value="Unassembled WGS sequence"/>
</dbReference>
<evidence type="ECO:0000313" key="1">
    <source>
        <dbReference type="EMBL" id="MCK0537922.1"/>
    </source>
</evidence>
<accession>A0ABT0E7V8</accession>
<evidence type="ECO:0000313" key="2">
    <source>
        <dbReference type="Proteomes" id="UP001165524"/>
    </source>
</evidence>
<keyword evidence="2" id="KW-1185">Reference proteome</keyword>